<keyword evidence="2" id="KW-0503">Monooxygenase</keyword>
<dbReference type="Pfam" id="PF00296">
    <property type="entry name" value="Bac_luciferase"/>
    <property type="match status" value="1"/>
</dbReference>
<dbReference type="SUPFAM" id="SSF51679">
    <property type="entry name" value="Bacterial luciferase-like"/>
    <property type="match status" value="1"/>
</dbReference>
<keyword evidence="1" id="KW-0560">Oxidoreductase</keyword>
<dbReference type="InterPro" id="IPR036661">
    <property type="entry name" value="Luciferase-like_sf"/>
</dbReference>
<dbReference type="InterPro" id="IPR050766">
    <property type="entry name" value="Bact_Lucif_Oxidored"/>
</dbReference>
<name>A0ABW1P4C0_9PSEU</name>
<dbReference type="PANTHER" id="PTHR30137:SF8">
    <property type="entry name" value="BLR5498 PROTEIN"/>
    <property type="match status" value="1"/>
</dbReference>
<dbReference type="Gene3D" id="3.20.20.30">
    <property type="entry name" value="Luciferase-like domain"/>
    <property type="match status" value="1"/>
</dbReference>
<keyword evidence="5" id="KW-1185">Reference proteome</keyword>
<protein>
    <submittedName>
        <fullName evidence="4">LLM class flavin-dependent oxidoreductase</fullName>
    </submittedName>
</protein>
<evidence type="ECO:0000313" key="4">
    <source>
        <dbReference type="EMBL" id="MFC6089837.1"/>
    </source>
</evidence>
<gene>
    <name evidence="4" type="ORF">ACFP3R_11200</name>
</gene>
<accession>A0ABW1P4C0</accession>
<organism evidence="4 5">
    <name type="scientific">Saccharothrix lopnurensis</name>
    <dbReference type="NCBI Taxonomy" id="1670621"/>
    <lineage>
        <taxon>Bacteria</taxon>
        <taxon>Bacillati</taxon>
        <taxon>Actinomycetota</taxon>
        <taxon>Actinomycetes</taxon>
        <taxon>Pseudonocardiales</taxon>
        <taxon>Pseudonocardiaceae</taxon>
        <taxon>Saccharothrix</taxon>
    </lineage>
</organism>
<dbReference type="EMBL" id="JBHSQO010000008">
    <property type="protein sequence ID" value="MFC6089837.1"/>
    <property type="molecule type" value="Genomic_DNA"/>
</dbReference>
<dbReference type="PANTHER" id="PTHR30137">
    <property type="entry name" value="LUCIFERASE-LIKE MONOOXYGENASE"/>
    <property type="match status" value="1"/>
</dbReference>
<dbReference type="RefSeq" id="WP_380635244.1">
    <property type="nucleotide sequence ID" value="NZ_JBHSQO010000008.1"/>
</dbReference>
<reference evidence="5" key="1">
    <citation type="journal article" date="2019" name="Int. J. Syst. Evol. Microbiol.">
        <title>The Global Catalogue of Microorganisms (GCM) 10K type strain sequencing project: providing services to taxonomists for standard genome sequencing and annotation.</title>
        <authorList>
            <consortium name="The Broad Institute Genomics Platform"/>
            <consortium name="The Broad Institute Genome Sequencing Center for Infectious Disease"/>
            <person name="Wu L."/>
            <person name="Ma J."/>
        </authorList>
    </citation>
    <scope>NUCLEOTIDE SEQUENCE [LARGE SCALE GENOMIC DNA]</scope>
    <source>
        <strain evidence="5">CGMCC 4.7246</strain>
    </source>
</reference>
<evidence type="ECO:0000313" key="5">
    <source>
        <dbReference type="Proteomes" id="UP001596220"/>
    </source>
</evidence>
<proteinExistence type="predicted"/>
<feature type="domain" description="Luciferase-like" evidence="3">
    <location>
        <begin position="1"/>
        <end position="298"/>
    </location>
</feature>
<dbReference type="Proteomes" id="UP001596220">
    <property type="component" value="Unassembled WGS sequence"/>
</dbReference>
<comment type="caution">
    <text evidence="4">The sequence shown here is derived from an EMBL/GenBank/DDBJ whole genome shotgun (WGS) entry which is preliminary data.</text>
</comment>
<dbReference type="InterPro" id="IPR011251">
    <property type="entry name" value="Luciferase-like_dom"/>
</dbReference>
<evidence type="ECO:0000259" key="3">
    <source>
        <dbReference type="Pfam" id="PF00296"/>
    </source>
</evidence>
<evidence type="ECO:0000256" key="1">
    <source>
        <dbReference type="ARBA" id="ARBA00023002"/>
    </source>
</evidence>
<evidence type="ECO:0000256" key="2">
    <source>
        <dbReference type="ARBA" id="ARBA00023033"/>
    </source>
</evidence>
<sequence length="351" mass="38247">MQLGVYSFGDRHPDPGTGEQVTVADALRQSLERIRLADELGLGFYGLGEHHLPAYSVSSPGTVLAAAASVTEHITLSSAVTVLSTEDPVRVYQQFTTLDQLSRGRAELLAGRGSFTESFPLFGASLEDYDELFEEKLALLLRLDREDPITWSGRFRAPLEDAHVYPRPYRGRLRVSVGTGGNPESSIRAGLLGLPVVYAVIGGEPERFAPLVDLYRRAGEAGGQDGLEVTMSAIGLIARRSQDAKEAFYPYWLETMRYGARARGWSVPSRADYDAWTRDANSIFAGSPEEVAERLVSVGRLVGADRYAMQMDWSGVPHRLVMEAIELLGTEVMPLVEKELGTPARGAGAAS</sequence>